<dbReference type="EMBL" id="BFAV01000016">
    <property type="protein sequence ID" value="GBF32019.1"/>
    <property type="molecule type" value="Genomic_DNA"/>
</dbReference>
<evidence type="ECO:0008006" key="3">
    <source>
        <dbReference type="Google" id="ProtNLM"/>
    </source>
</evidence>
<dbReference type="NCBIfam" id="NF033832">
    <property type="entry name" value="sce7726_fam"/>
    <property type="match status" value="1"/>
</dbReference>
<dbReference type="Proteomes" id="UP000239549">
    <property type="component" value="Unassembled WGS sequence"/>
</dbReference>
<dbReference type="InterPro" id="IPR047729">
    <property type="entry name" value="Sce7726-like"/>
</dbReference>
<evidence type="ECO:0000313" key="1">
    <source>
        <dbReference type="EMBL" id="GBF32019.1"/>
    </source>
</evidence>
<dbReference type="AlphaFoldDB" id="A0A2L2X763"/>
<keyword evidence="2" id="KW-1185">Reference proteome</keyword>
<organism evidence="1 2">
    <name type="scientific">Desulfocucumis palustris</name>
    <dbReference type="NCBI Taxonomy" id="1898651"/>
    <lineage>
        <taxon>Bacteria</taxon>
        <taxon>Bacillati</taxon>
        <taxon>Bacillota</taxon>
        <taxon>Clostridia</taxon>
        <taxon>Eubacteriales</taxon>
        <taxon>Desulfocucumaceae</taxon>
        <taxon>Desulfocucumis</taxon>
    </lineage>
</organism>
<proteinExistence type="predicted"/>
<dbReference type="RefSeq" id="WP_207655519.1">
    <property type="nucleotide sequence ID" value="NZ_BFAV01000016.1"/>
</dbReference>
<evidence type="ECO:0000313" key="2">
    <source>
        <dbReference type="Proteomes" id="UP000239549"/>
    </source>
</evidence>
<accession>A0A2L2X763</accession>
<sequence length="263" mass="30888">MNDYHIWNIIDAAIPERAQPVLKPLRKTVVGHKIVNDMVMKYYHCEKVVKFLMVKEFKKKKKDITVFEMNIGNSRLDLGRINGCSYGYEIKTELDTLTKLSKQLEDYSKVLEYIYVVIHPKHLDKVRDIVPAHCGVITYKVRTGKVRTGKIHLEEEKAAELSPKLNTDSQMENLTSRDIEFILRKLGEKKIPSIRGERENLLRSFLPGVDFNMYYKTALKHKFKDRWEYLCKVFKEIQPIDAQAFFASPVDPYWVYYKNSSMV</sequence>
<reference evidence="2" key="1">
    <citation type="submission" date="2018-02" db="EMBL/GenBank/DDBJ databases">
        <title>Genome sequence of Desulfocucumis palustris strain NAW-5.</title>
        <authorList>
            <person name="Watanabe M."/>
            <person name="Kojima H."/>
            <person name="Fukui M."/>
        </authorList>
    </citation>
    <scope>NUCLEOTIDE SEQUENCE [LARGE SCALE GENOMIC DNA]</scope>
    <source>
        <strain evidence="2">NAW-5</strain>
    </source>
</reference>
<name>A0A2L2X763_9FIRM</name>
<gene>
    <name evidence="1" type="ORF">DCCM_0210</name>
</gene>
<protein>
    <recommendedName>
        <fullName evidence="3">Sce7726 family protein</fullName>
    </recommendedName>
</protein>
<comment type="caution">
    <text evidence="1">The sequence shown here is derived from an EMBL/GenBank/DDBJ whole genome shotgun (WGS) entry which is preliminary data.</text>
</comment>